<protein>
    <recommendedName>
        <fullName evidence="7">Ribosomal RNA small subunit methyltransferase G</fullName>
    </recommendedName>
</protein>
<keyword evidence="3" id="KW-0808">Transferase</keyword>
<dbReference type="PANTHER" id="PTHR31760:SF0">
    <property type="entry name" value="S-ADENOSYL-L-METHIONINE-DEPENDENT METHYLTRANSFERASES SUPERFAMILY PROTEIN"/>
    <property type="match status" value="1"/>
</dbReference>
<evidence type="ECO:0008006" key="7">
    <source>
        <dbReference type="Google" id="ProtNLM"/>
    </source>
</evidence>
<keyword evidence="6" id="KW-1185">Reference proteome</keyword>
<dbReference type="InterPro" id="IPR003682">
    <property type="entry name" value="rRNA_ssu_MeTfrase_G"/>
</dbReference>
<dbReference type="PANTHER" id="PTHR31760">
    <property type="entry name" value="S-ADENOSYL-L-METHIONINE-DEPENDENT METHYLTRANSFERASES SUPERFAMILY PROTEIN"/>
    <property type="match status" value="1"/>
</dbReference>
<dbReference type="Pfam" id="PF02527">
    <property type="entry name" value="GidB"/>
    <property type="match status" value="2"/>
</dbReference>
<feature type="non-terminal residue" evidence="5">
    <location>
        <position position="1"/>
    </location>
</feature>
<proteinExistence type="inferred from homology"/>
<evidence type="ECO:0000313" key="6">
    <source>
        <dbReference type="Proteomes" id="UP001188597"/>
    </source>
</evidence>
<organism evidence="5 6">
    <name type="scientific">Escallonia herrerae</name>
    <dbReference type="NCBI Taxonomy" id="1293975"/>
    <lineage>
        <taxon>Eukaryota</taxon>
        <taxon>Viridiplantae</taxon>
        <taxon>Streptophyta</taxon>
        <taxon>Embryophyta</taxon>
        <taxon>Tracheophyta</taxon>
        <taxon>Spermatophyta</taxon>
        <taxon>Magnoliopsida</taxon>
        <taxon>eudicotyledons</taxon>
        <taxon>Gunneridae</taxon>
        <taxon>Pentapetalae</taxon>
        <taxon>asterids</taxon>
        <taxon>campanulids</taxon>
        <taxon>Escalloniales</taxon>
        <taxon>Escalloniaceae</taxon>
        <taxon>Escallonia</taxon>
    </lineage>
</organism>
<feature type="region of interest" description="Disordered" evidence="4">
    <location>
        <begin position="309"/>
        <end position="328"/>
    </location>
</feature>
<keyword evidence="2" id="KW-0698">rRNA processing</keyword>
<dbReference type="GO" id="GO:0070043">
    <property type="term" value="F:rRNA (guanine-N7-)-methyltransferase activity"/>
    <property type="evidence" value="ECO:0007669"/>
    <property type="project" value="TreeGrafter"/>
</dbReference>
<dbReference type="AlphaFoldDB" id="A0AA88WLN1"/>
<dbReference type="GO" id="GO:0005829">
    <property type="term" value="C:cytosol"/>
    <property type="evidence" value="ECO:0007669"/>
    <property type="project" value="TreeGrafter"/>
</dbReference>
<gene>
    <name evidence="5" type="ORF">RJ639_037619</name>
</gene>
<evidence type="ECO:0000256" key="1">
    <source>
        <dbReference type="ARBA" id="ARBA00022490"/>
    </source>
</evidence>
<dbReference type="InterPro" id="IPR029063">
    <property type="entry name" value="SAM-dependent_MTases_sf"/>
</dbReference>
<evidence type="ECO:0000256" key="2">
    <source>
        <dbReference type="ARBA" id="ARBA00022552"/>
    </source>
</evidence>
<keyword evidence="1" id="KW-0963">Cytoplasm</keyword>
<evidence type="ECO:0000256" key="4">
    <source>
        <dbReference type="SAM" id="MobiDB-lite"/>
    </source>
</evidence>
<dbReference type="EMBL" id="JAVXUP010000352">
    <property type="protein sequence ID" value="KAK3030071.1"/>
    <property type="molecule type" value="Genomic_DNA"/>
</dbReference>
<comment type="caution">
    <text evidence="5">The sequence shown here is derived from an EMBL/GenBank/DDBJ whole genome shotgun (WGS) entry which is preliminary data.</text>
</comment>
<dbReference type="Proteomes" id="UP001188597">
    <property type="component" value="Unassembled WGS sequence"/>
</dbReference>
<dbReference type="Gene3D" id="3.40.50.150">
    <property type="entry name" value="Vaccinia Virus protein VP39"/>
    <property type="match status" value="2"/>
</dbReference>
<feature type="compositionally biased region" description="Basic and acidic residues" evidence="4">
    <location>
        <begin position="309"/>
        <end position="319"/>
    </location>
</feature>
<reference evidence="5" key="1">
    <citation type="submission" date="2022-12" db="EMBL/GenBank/DDBJ databases">
        <title>Draft genome assemblies for two species of Escallonia (Escalloniales).</title>
        <authorList>
            <person name="Chanderbali A."/>
            <person name="Dervinis C."/>
            <person name="Anghel I."/>
            <person name="Soltis D."/>
            <person name="Soltis P."/>
            <person name="Zapata F."/>
        </authorList>
    </citation>
    <scope>NUCLEOTIDE SEQUENCE</scope>
    <source>
        <strain evidence="5">UCBG64.0493</strain>
        <tissue evidence="5">Leaf</tissue>
    </source>
</reference>
<name>A0AA88WLN1_9ASTE</name>
<accession>A0AA88WLN1</accession>
<dbReference type="HAMAP" id="MF_00074">
    <property type="entry name" value="16SrRNA_methyltr_G"/>
    <property type="match status" value="1"/>
</dbReference>
<evidence type="ECO:0000313" key="5">
    <source>
        <dbReference type="EMBL" id="KAK3030071.1"/>
    </source>
</evidence>
<evidence type="ECO:0000256" key="3">
    <source>
        <dbReference type="ARBA" id="ARBA00022679"/>
    </source>
</evidence>
<dbReference type="SUPFAM" id="SSF53335">
    <property type="entry name" value="S-adenosyl-L-methionine-dependent methyltransferases"/>
    <property type="match status" value="1"/>
</dbReference>
<sequence>MLLVCRSRILDAFSPLSSSPRTFIKHLHPSKPTTLNPASFDRKTLTTTAHFETLTPRQKQQIHLYVETLLQWNQESEVMERHIEDSLAIIPPIQSTYLSHYESLKLVDVGSGAGLPGLVLAIACPGWNVTLMESMNKRCVFLEHMVGVAGLSNVEVLPIVQTPDSLPSSSRIAVIDGCCGMVEGCDGGQNLGQDFGFREAFDVAVARAVAEMRTLAEYCLPLVRVGGLFVAAKGHDPQQTVGQSPLTELCLWLSEAMADSLLAVWAFSIQEEVRRAQRAINLMGASFVQTFSVESHSPYGQRTAIICHKDGSTPRKYPRDPGTPAKLP</sequence>